<gene>
    <name evidence="1" type="ORF">SASPL_130999</name>
</gene>
<name>A0A8X8ZK72_SALSN</name>
<evidence type="ECO:0000313" key="1">
    <source>
        <dbReference type="EMBL" id="KAG6407997.1"/>
    </source>
</evidence>
<dbReference type="Proteomes" id="UP000298416">
    <property type="component" value="Unassembled WGS sequence"/>
</dbReference>
<evidence type="ECO:0000313" key="2">
    <source>
        <dbReference type="Proteomes" id="UP000298416"/>
    </source>
</evidence>
<dbReference type="AlphaFoldDB" id="A0A8X8ZK72"/>
<accession>A0A8X8ZK72</accession>
<sequence>MEGSPHLNQVPSEPAVKRFRILWRVFLLFNFGLGGEIKVNDYACIVLLAAASIPRVSEKQIGDVSGISDVKECLEDHLVLRRRLRYMFAQGGKKERAEKKAIEEPPPAPLTTVSAPAQEEPIIVTPHVERPVPVRPPVPEDQQREIFKWILEEKRKVKPQNRQEKKRIDEEKAILKEFIRSETVPKI</sequence>
<protein>
    <submittedName>
        <fullName evidence="1">Uncharacterized protein</fullName>
    </submittedName>
</protein>
<dbReference type="EMBL" id="PNBA02000011">
    <property type="protein sequence ID" value="KAG6407997.1"/>
    <property type="molecule type" value="Genomic_DNA"/>
</dbReference>
<reference evidence="1" key="1">
    <citation type="submission" date="2018-01" db="EMBL/GenBank/DDBJ databases">
        <authorList>
            <person name="Mao J.F."/>
        </authorList>
    </citation>
    <scope>NUCLEOTIDE SEQUENCE</scope>
    <source>
        <strain evidence="1">Huo1</strain>
        <tissue evidence="1">Leaf</tissue>
    </source>
</reference>
<comment type="caution">
    <text evidence="1">The sequence shown here is derived from an EMBL/GenBank/DDBJ whole genome shotgun (WGS) entry which is preliminary data.</text>
</comment>
<reference evidence="1" key="2">
    <citation type="submission" date="2020-08" db="EMBL/GenBank/DDBJ databases">
        <title>Plant Genome Project.</title>
        <authorList>
            <person name="Zhang R.-G."/>
        </authorList>
    </citation>
    <scope>NUCLEOTIDE SEQUENCE</scope>
    <source>
        <strain evidence="1">Huo1</strain>
        <tissue evidence="1">Leaf</tissue>
    </source>
</reference>
<keyword evidence="2" id="KW-1185">Reference proteome</keyword>
<dbReference type="PANTHER" id="PTHR34364:SF1">
    <property type="entry name" value="WAS_WASL-INTERACTING FAMILY PROTEIN"/>
    <property type="match status" value="1"/>
</dbReference>
<organism evidence="1">
    <name type="scientific">Salvia splendens</name>
    <name type="common">Scarlet sage</name>
    <dbReference type="NCBI Taxonomy" id="180675"/>
    <lineage>
        <taxon>Eukaryota</taxon>
        <taxon>Viridiplantae</taxon>
        <taxon>Streptophyta</taxon>
        <taxon>Embryophyta</taxon>
        <taxon>Tracheophyta</taxon>
        <taxon>Spermatophyta</taxon>
        <taxon>Magnoliopsida</taxon>
        <taxon>eudicotyledons</taxon>
        <taxon>Gunneridae</taxon>
        <taxon>Pentapetalae</taxon>
        <taxon>asterids</taxon>
        <taxon>lamiids</taxon>
        <taxon>Lamiales</taxon>
        <taxon>Lamiaceae</taxon>
        <taxon>Nepetoideae</taxon>
        <taxon>Mentheae</taxon>
        <taxon>Salviinae</taxon>
        <taxon>Salvia</taxon>
        <taxon>Salvia subgen. Calosphace</taxon>
        <taxon>core Calosphace</taxon>
    </lineage>
</organism>
<dbReference type="PANTHER" id="PTHR34364">
    <property type="entry name" value="WAS/WASL-INTERACTING FAMILY PROTEIN"/>
    <property type="match status" value="1"/>
</dbReference>
<proteinExistence type="predicted"/>